<keyword evidence="7" id="KW-0804">Transcription</keyword>
<comment type="subcellular location">
    <subcellularLocation>
        <location evidence="1">Nucleus</location>
    </subcellularLocation>
</comment>
<evidence type="ECO:0000256" key="5">
    <source>
        <dbReference type="ARBA" id="ARBA00022833"/>
    </source>
</evidence>
<evidence type="ECO:0000256" key="8">
    <source>
        <dbReference type="ARBA" id="ARBA00023242"/>
    </source>
</evidence>
<comment type="caution">
    <text evidence="12">The sequence shown here is derived from an EMBL/GenBank/DDBJ whole genome shotgun (WGS) entry which is preliminary data.</text>
</comment>
<dbReference type="FunFam" id="3.30.160.60:FF:000125">
    <property type="entry name" value="Putative zinc finger protein 143"/>
    <property type="match status" value="1"/>
</dbReference>
<dbReference type="Proteomes" id="UP001194468">
    <property type="component" value="Unassembled WGS sequence"/>
</dbReference>
<accession>A0AAD4C454</accession>
<dbReference type="InterPro" id="IPR013087">
    <property type="entry name" value="Znf_C2H2_type"/>
</dbReference>
<feature type="non-terminal residue" evidence="12">
    <location>
        <position position="1"/>
    </location>
</feature>
<dbReference type="GO" id="GO:0005634">
    <property type="term" value="C:nucleus"/>
    <property type="evidence" value="ECO:0007669"/>
    <property type="project" value="UniProtKB-SubCell"/>
</dbReference>
<dbReference type="FunFam" id="3.30.160.60:FF:000624">
    <property type="entry name" value="zinc finger protein 697"/>
    <property type="match status" value="1"/>
</dbReference>
<dbReference type="InterPro" id="IPR036236">
    <property type="entry name" value="Znf_C2H2_sf"/>
</dbReference>
<proteinExistence type="predicted"/>
<gene>
    <name evidence="12" type="ORF">L210DRAFT_3439143</name>
</gene>
<sequence>MKTTTTVSTTVLGKRRNSHLVLRLSSGPAPSEDATTPTTETTHPQKVDKKSRYPCTYPECTKSYSKPSRLAEHQRSHTGERPFACNSCGKPYLRESHLQAHSRSHLPQSERPYVCTELAECTKRFWTLQHLVIHENSHNGDKYYTCPETDCDEVFSKHHQLRSHVCEAHSPPGTKPYICSHPGCTKSFAMNQQLRSHVKTHDDKRYTCSHLRCLPGPDKDPVYFGTWTALQAHTRKDHPPTCIHPKCNGRTFASQHNLRAHQKLHEQQEIEEHRADAPENATDAEASQPRKRRRGGELGRDWICDFAGCGKDFKSKSALTAHHKIIHLGQRNHVCPHEHCNSAFGYRRLLERHLAKLHSSKGVYVEATSEEEGSTTDADAAMDIEAITGKTYAARSQNAASIRCPYPHVDALIASTVTLDDAFGPPSKACEHILTRAYDLRRHLRSEHGVDTEKEKVDSWIRVQRRARIG</sequence>
<dbReference type="PANTHER" id="PTHR46179:SF13">
    <property type="entry name" value="C2H2-TYPE DOMAIN-CONTAINING PROTEIN"/>
    <property type="match status" value="1"/>
</dbReference>
<evidence type="ECO:0000256" key="9">
    <source>
        <dbReference type="PROSITE-ProRule" id="PRU00042"/>
    </source>
</evidence>
<dbReference type="GO" id="GO:0000978">
    <property type="term" value="F:RNA polymerase II cis-regulatory region sequence-specific DNA binding"/>
    <property type="evidence" value="ECO:0007669"/>
    <property type="project" value="UniProtKB-ARBA"/>
</dbReference>
<dbReference type="AlphaFoldDB" id="A0AAD4C454"/>
<dbReference type="Pfam" id="PF00096">
    <property type="entry name" value="zf-C2H2"/>
    <property type="match status" value="4"/>
</dbReference>
<feature type="domain" description="C2H2-type" evidence="11">
    <location>
        <begin position="53"/>
        <end position="82"/>
    </location>
</feature>
<evidence type="ECO:0000259" key="11">
    <source>
        <dbReference type="PROSITE" id="PS50157"/>
    </source>
</evidence>
<evidence type="ECO:0000256" key="10">
    <source>
        <dbReference type="SAM" id="MobiDB-lite"/>
    </source>
</evidence>
<keyword evidence="2" id="KW-0479">Metal-binding</keyword>
<name>A0AAD4C454_BOLED</name>
<evidence type="ECO:0000256" key="3">
    <source>
        <dbReference type="ARBA" id="ARBA00022737"/>
    </source>
</evidence>
<dbReference type="EMBL" id="WHUW01000003">
    <property type="protein sequence ID" value="KAF8448676.1"/>
    <property type="molecule type" value="Genomic_DNA"/>
</dbReference>
<feature type="domain" description="C2H2-type" evidence="11">
    <location>
        <begin position="113"/>
        <end position="143"/>
    </location>
</feature>
<dbReference type="GO" id="GO:0008270">
    <property type="term" value="F:zinc ion binding"/>
    <property type="evidence" value="ECO:0007669"/>
    <property type="project" value="UniProtKB-KW"/>
</dbReference>
<feature type="domain" description="C2H2-type" evidence="11">
    <location>
        <begin position="302"/>
        <end position="332"/>
    </location>
</feature>
<organism evidence="12 13">
    <name type="scientific">Boletus edulis BED1</name>
    <dbReference type="NCBI Taxonomy" id="1328754"/>
    <lineage>
        <taxon>Eukaryota</taxon>
        <taxon>Fungi</taxon>
        <taxon>Dikarya</taxon>
        <taxon>Basidiomycota</taxon>
        <taxon>Agaricomycotina</taxon>
        <taxon>Agaricomycetes</taxon>
        <taxon>Agaricomycetidae</taxon>
        <taxon>Boletales</taxon>
        <taxon>Boletineae</taxon>
        <taxon>Boletaceae</taxon>
        <taxon>Boletoideae</taxon>
        <taxon>Boletus</taxon>
    </lineage>
</organism>
<feature type="domain" description="C2H2-type" evidence="11">
    <location>
        <begin position="177"/>
        <end position="206"/>
    </location>
</feature>
<evidence type="ECO:0000313" key="12">
    <source>
        <dbReference type="EMBL" id="KAF8448676.1"/>
    </source>
</evidence>
<dbReference type="PANTHER" id="PTHR46179">
    <property type="entry name" value="ZINC FINGER PROTEIN"/>
    <property type="match status" value="1"/>
</dbReference>
<feature type="domain" description="C2H2-type" evidence="11">
    <location>
        <begin position="144"/>
        <end position="174"/>
    </location>
</feature>
<feature type="domain" description="C2H2-type" evidence="11">
    <location>
        <begin position="83"/>
        <end position="110"/>
    </location>
</feature>
<evidence type="ECO:0000256" key="1">
    <source>
        <dbReference type="ARBA" id="ARBA00004123"/>
    </source>
</evidence>
<evidence type="ECO:0000256" key="2">
    <source>
        <dbReference type="ARBA" id="ARBA00022723"/>
    </source>
</evidence>
<evidence type="ECO:0000256" key="7">
    <source>
        <dbReference type="ARBA" id="ARBA00023163"/>
    </source>
</evidence>
<reference evidence="12" key="2">
    <citation type="journal article" date="2020" name="Nat. Commun.">
        <title>Large-scale genome sequencing of mycorrhizal fungi provides insights into the early evolution of symbiotic traits.</title>
        <authorList>
            <person name="Miyauchi S."/>
            <person name="Kiss E."/>
            <person name="Kuo A."/>
            <person name="Drula E."/>
            <person name="Kohler A."/>
            <person name="Sanchez-Garcia M."/>
            <person name="Morin E."/>
            <person name="Andreopoulos B."/>
            <person name="Barry K.W."/>
            <person name="Bonito G."/>
            <person name="Buee M."/>
            <person name="Carver A."/>
            <person name="Chen C."/>
            <person name="Cichocki N."/>
            <person name="Clum A."/>
            <person name="Culley D."/>
            <person name="Crous P.W."/>
            <person name="Fauchery L."/>
            <person name="Girlanda M."/>
            <person name="Hayes R.D."/>
            <person name="Keri Z."/>
            <person name="LaButti K."/>
            <person name="Lipzen A."/>
            <person name="Lombard V."/>
            <person name="Magnuson J."/>
            <person name="Maillard F."/>
            <person name="Murat C."/>
            <person name="Nolan M."/>
            <person name="Ohm R.A."/>
            <person name="Pangilinan J."/>
            <person name="Pereira M.F."/>
            <person name="Perotto S."/>
            <person name="Peter M."/>
            <person name="Pfister S."/>
            <person name="Riley R."/>
            <person name="Sitrit Y."/>
            <person name="Stielow J.B."/>
            <person name="Szollosi G."/>
            <person name="Zifcakova L."/>
            <person name="Stursova M."/>
            <person name="Spatafora J.W."/>
            <person name="Tedersoo L."/>
            <person name="Vaario L.M."/>
            <person name="Yamada A."/>
            <person name="Yan M."/>
            <person name="Wang P."/>
            <person name="Xu J."/>
            <person name="Bruns T."/>
            <person name="Baldrian P."/>
            <person name="Vilgalys R."/>
            <person name="Dunand C."/>
            <person name="Henrissat B."/>
            <person name="Grigoriev I.V."/>
            <person name="Hibbett D."/>
            <person name="Nagy L.G."/>
            <person name="Martin F.M."/>
        </authorList>
    </citation>
    <scope>NUCLEOTIDE SEQUENCE</scope>
    <source>
        <strain evidence="12">BED1</strain>
    </source>
</reference>
<reference evidence="12" key="1">
    <citation type="submission" date="2019-10" db="EMBL/GenBank/DDBJ databases">
        <authorList>
            <consortium name="DOE Joint Genome Institute"/>
            <person name="Kuo A."/>
            <person name="Miyauchi S."/>
            <person name="Kiss E."/>
            <person name="Drula E."/>
            <person name="Kohler A."/>
            <person name="Sanchez-Garcia M."/>
            <person name="Andreopoulos B."/>
            <person name="Barry K.W."/>
            <person name="Bonito G."/>
            <person name="Buee M."/>
            <person name="Carver A."/>
            <person name="Chen C."/>
            <person name="Cichocki N."/>
            <person name="Clum A."/>
            <person name="Culley D."/>
            <person name="Crous P.W."/>
            <person name="Fauchery L."/>
            <person name="Girlanda M."/>
            <person name="Hayes R."/>
            <person name="Keri Z."/>
            <person name="LaButti K."/>
            <person name="Lipzen A."/>
            <person name="Lombard V."/>
            <person name="Magnuson J."/>
            <person name="Maillard F."/>
            <person name="Morin E."/>
            <person name="Murat C."/>
            <person name="Nolan M."/>
            <person name="Ohm R."/>
            <person name="Pangilinan J."/>
            <person name="Pereira M."/>
            <person name="Perotto S."/>
            <person name="Peter M."/>
            <person name="Riley R."/>
            <person name="Sitrit Y."/>
            <person name="Stielow B."/>
            <person name="Szollosi G."/>
            <person name="Zifcakova L."/>
            <person name="Stursova M."/>
            <person name="Spatafora J.W."/>
            <person name="Tedersoo L."/>
            <person name="Vaario L.-M."/>
            <person name="Yamada A."/>
            <person name="Yan M."/>
            <person name="Wang P."/>
            <person name="Xu J."/>
            <person name="Bruns T."/>
            <person name="Baldrian P."/>
            <person name="Vilgalys R."/>
            <person name="Henrissat B."/>
            <person name="Grigoriev I.V."/>
            <person name="Hibbett D."/>
            <person name="Nagy L.G."/>
            <person name="Martin F.M."/>
        </authorList>
    </citation>
    <scope>NUCLEOTIDE SEQUENCE</scope>
    <source>
        <strain evidence="12">BED1</strain>
    </source>
</reference>
<protein>
    <recommendedName>
        <fullName evidence="11">C2H2-type domain-containing protein</fullName>
    </recommendedName>
</protein>
<keyword evidence="8" id="KW-0539">Nucleus</keyword>
<feature type="domain" description="C2H2-type" evidence="11">
    <location>
        <begin position="333"/>
        <end position="363"/>
    </location>
</feature>
<keyword evidence="4 9" id="KW-0863">Zinc-finger</keyword>
<dbReference type="PROSITE" id="PS00028">
    <property type="entry name" value="ZINC_FINGER_C2H2_1"/>
    <property type="match status" value="6"/>
</dbReference>
<keyword evidence="6" id="KW-0805">Transcription regulation</keyword>
<evidence type="ECO:0000256" key="6">
    <source>
        <dbReference type="ARBA" id="ARBA00023015"/>
    </source>
</evidence>
<evidence type="ECO:0000256" key="4">
    <source>
        <dbReference type="ARBA" id="ARBA00022771"/>
    </source>
</evidence>
<dbReference type="GO" id="GO:0000981">
    <property type="term" value="F:DNA-binding transcription factor activity, RNA polymerase II-specific"/>
    <property type="evidence" value="ECO:0007669"/>
    <property type="project" value="UniProtKB-ARBA"/>
</dbReference>
<dbReference type="Gene3D" id="3.30.160.60">
    <property type="entry name" value="Classic Zinc Finger"/>
    <property type="match status" value="6"/>
</dbReference>
<dbReference type="SUPFAM" id="SSF57667">
    <property type="entry name" value="beta-beta-alpha zinc fingers"/>
    <property type="match status" value="4"/>
</dbReference>
<feature type="region of interest" description="Disordered" evidence="10">
    <location>
        <begin position="258"/>
        <end position="294"/>
    </location>
</feature>
<keyword evidence="5" id="KW-0862">Zinc</keyword>
<feature type="compositionally biased region" description="Basic and acidic residues" evidence="10">
    <location>
        <begin position="263"/>
        <end position="277"/>
    </location>
</feature>
<feature type="region of interest" description="Disordered" evidence="10">
    <location>
        <begin position="23"/>
        <end position="50"/>
    </location>
</feature>
<dbReference type="FunFam" id="3.30.160.60:FF:001102">
    <property type="entry name" value="Transcription factor IIIA"/>
    <property type="match status" value="1"/>
</dbReference>
<dbReference type="SMART" id="SM00355">
    <property type="entry name" value="ZnF_C2H2"/>
    <property type="match status" value="10"/>
</dbReference>
<evidence type="ECO:0000313" key="13">
    <source>
        <dbReference type="Proteomes" id="UP001194468"/>
    </source>
</evidence>
<dbReference type="PROSITE" id="PS50157">
    <property type="entry name" value="ZINC_FINGER_C2H2_2"/>
    <property type="match status" value="7"/>
</dbReference>
<keyword evidence="13" id="KW-1185">Reference proteome</keyword>
<dbReference type="InterPro" id="IPR051061">
    <property type="entry name" value="Zinc_finger_trans_reg"/>
</dbReference>
<keyword evidence="3" id="KW-0677">Repeat</keyword>